<dbReference type="SMART" id="SM00059">
    <property type="entry name" value="FN2"/>
    <property type="match status" value="1"/>
</dbReference>
<evidence type="ECO:0000256" key="1">
    <source>
        <dbReference type="ARBA" id="ARBA00004251"/>
    </source>
</evidence>
<keyword evidence="6 19" id="KW-0732">Signal</keyword>
<feature type="disulfide bond" evidence="17">
    <location>
        <begin position="193"/>
        <end position="220"/>
    </location>
</feature>
<keyword evidence="10" id="KW-0106">Calcium</keyword>
<sequence length="1442" mass="163569">MTSKSSDMKTSHFLLFVFVCLFVVLQMSSQTDSGSFLIYNKDHNKCVNVVTASAVQTAACDVSSDAQRFRWVSSSRIISVSLKLCLGAQDIKDWMKIILLPCTEHSPLQTWECKNETLFGLKDQALHLNYGNYQEPNMMLFNGSGGWSRWQIYGSEDDLCSHGYQEIYTLGGNSFGKPCQFPFKFNDKWYTECIVEGRSDGRLWCSTETDYDTDKKWGFCPTKSIVGWDSDPVSGVLYQRNTQSVLTWHQARTSCRQQDADLLSISELHEQSYIAGLTDHMGSVLWIGLNSLDFESGWQWSNGNPFRYLNWAPGHPSLEPGLNCAALNAAKASKWESLSCSKKLGYICRKGNSTEITPSTGKDQPNFCPAAWVPYAGHCYYLQRSQKMWSDALAACHKEGSDLASIHNIEEHSFIISQSGYLSSDELWIGLNDQKIQNLFEWSDRKHVTFTRWIVGEPSHITNRVEDCVLMKGEEGKWADEACETAHGYICKKKASIKPEGSTHMISPGCPAGWFRFGYYCYNVAMETKTFADAKLTCEQSAASLVDVASRYENAFLISLVGLRPEKYFWIGLSNTQQLELFQRSDGVKVKFTHFNVGMPDRHQGCVAMLTGSSAGLWDVLACNTKQKYICKKMAEGITTTPEPPTTQPPSCPTDWIKKDPRNCVRVYRQQKYEQKTWFEARDFCRALGGDLASLHSDKEMKTIPYFSGHPTWIGFTSLDSNSGYVWSDQTPSDYENWDSGQPNNYNNNENCAEYGYKSNRKWNDRDCGKLIDWICQIPIGITPKYPSTSVIQGYNKTSDGWTVFNGSQYFINNDLLPMEEARAFCKKNHADLAVDIGQSERRFLWKQVSSGSEDYYYIGMFVELDKSFGWMDGSPVIYTAWDHNQPNFGNNDENCVTIYKNTGFWHDVNCGRPLPSVCKRSSDFVNTTMSPSTVAAGGCAPEWTRFRGKCYKRFDNKMTWHKARDHCISHGGNLVSIQSHTEQSFLTTMTLNSADDMWTGLNDINWDMKFVWTDGKGVRYTNWMKGQPVSPQESRILFDEEASNYDCVVMVRNPQKITGVWKVEVCGNERRFICKRNTDSQLAAPVTTAVPQRFFSLGNDLYKVQQVKMSWDEARRECKADDADLASVLDSISQAYSSLRVDTIREPLWIGLNSNLTGGRYRWVDNWLLSYSKWAAGEPRNNLACVYIDTDGDWKTAACNNTYYSLCKRSKVVAPTDPPQLPGNCPESDWISFRGHCYTFMISRRENWDDATVECMRIGASLVNIEDPIESKFIRRNLEILQDEVSSIWIGMHRSHTGEWMWIDSAVVDYTNWKPRMPNNAGDCVEVQSITGMWSNNNCNNRRAYICKTAKVIPPTEKPSVSERHVEETSHGSAGIAVGVVLIIIAVAGVAGFLFYKRICRPLIGQRTFDNRLYNNSDLSEPLATFNSKGIAGNNEQNEHD</sequence>
<evidence type="ECO:0000256" key="14">
    <source>
        <dbReference type="ARBA" id="ARBA00023170"/>
    </source>
</evidence>
<keyword evidence="5 18" id="KW-0812">Transmembrane</keyword>
<dbReference type="CDD" id="cd00037">
    <property type="entry name" value="CLECT"/>
    <property type="match status" value="8"/>
</dbReference>
<evidence type="ECO:0000256" key="12">
    <source>
        <dbReference type="ARBA" id="ARBA00023136"/>
    </source>
</evidence>
<dbReference type="EMBL" id="JAFHDT010000001">
    <property type="protein sequence ID" value="KAI7814455.1"/>
    <property type="molecule type" value="Genomic_DNA"/>
</dbReference>
<dbReference type="FunFam" id="3.10.100.10:FF:000025">
    <property type="entry name" value="Mannose receptor C-type 1"/>
    <property type="match status" value="1"/>
</dbReference>
<feature type="domain" description="C-type lectin" evidence="20">
    <location>
        <begin position="660"/>
        <end position="777"/>
    </location>
</feature>
<evidence type="ECO:0000256" key="6">
    <source>
        <dbReference type="ARBA" id="ARBA00022729"/>
    </source>
</evidence>
<reference evidence="22" key="1">
    <citation type="submission" date="2021-02" db="EMBL/GenBank/DDBJ databases">
        <title>Comparative genomics reveals that relaxation of natural selection precedes convergent phenotypic evolution of cavefish.</title>
        <authorList>
            <person name="Peng Z."/>
        </authorList>
    </citation>
    <scope>NUCLEOTIDE SEQUENCE</scope>
    <source>
        <tissue evidence="22">Muscle</tissue>
    </source>
</reference>
<keyword evidence="7" id="KW-0430">Lectin</keyword>
<organism evidence="22 23">
    <name type="scientific">Triplophysa rosa</name>
    <name type="common">Cave loach</name>
    <dbReference type="NCBI Taxonomy" id="992332"/>
    <lineage>
        <taxon>Eukaryota</taxon>
        <taxon>Metazoa</taxon>
        <taxon>Chordata</taxon>
        <taxon>Craniata</taxon>
        <taxon>Vertebrata</taxon>
        <taxon>Euteleostomi</taxon>
        <taxon>Actinopterygii</taxon>
        <taxon>Neopterygii</taxon>
        <taxon>Teleostei</taxon>
        <taxon>Ostariophysi</taxon>
        <taxon>Cypriniformes</taxon>
        <taxon>Nemacheilidae</taxon>
        <taxon>Triplophysa</taxon>
    </lineage>
</organism>
<dbReference type="InterPro" id="IPR016186">
    <property type="entry name" value="C-type_lectin-like/link_sf"/>
</dbReference>
<feature type="signal peptide" evidence="19">
    <location>
        <begin position="1"/>
        <end position="29"/>
    </location>
</feature>
<evidence type="ECO:0000259" key="21">
    <source>
        <dbReference type="PROSITE" id="PS51092"/>
    </source>
</evidence>
<name>A0A9W7X4H6_TRIRA</name>
<dbReference type="FunFam" id="3.10.100.10:FF:000016">
    <property type="entry name" value="macrophage mannose receptor 1"/>
    <property type="match status" value="1"/>
</dbReference>
<dbReference type="InterPro" id="IPR036943">
    <property type="entry name" value="FN_type2_sf"/>
</dbReference>
<feature type="disulfide bond" evidence="17">
    <location>
        <begin position="179"/>
        <end position="205"/>
    </location>
</feature>
<dbReference type="InterPro" id="IPR016187">
    <property type="entry name" value="CTDL_fold"/>
</dbReference>
<evidence type="ECO:0000256" key="2">
    <source>
        <dbReference type="ARBA" id="ARBA00004530"/>
    </source>
</evidence>
<evidence type="ECO:0000256" key="11">
    <source>
        <dbReference type="ARBA" id="ARBA00022989"/>
    </source>
</evidence>
<dbReference type="InterPro" id="IPR050111">
    <property type="entry name" value="C-type_lectin/snaclec_domain"/>
</dbReference>
<accession>A0A9W7X4H6</accession>
<feature type="domain" description="C-type lectin" evidence="20">
    <location>
        <begin position="1098"/>
        <end position="1209"/>
    </location>
</feature>
<dbReference type="FunFam" id="3.10.100.10:FF:000027">
    <property type="entry name" value="Mannose receptor, C type 1"/>
    <property type="match status" value="1"/>
</dbReference>
<keyword evidence="8" id="KW-0677">Repeat</keyword>
<protein>
    <recommendedName>
        <fullName evidence="16">Macrophage mannose receptor 1</fullName>
    </recommendedName>
</protein>
<dbReference type="SUPFAM" id="SSF50370">
    <property type="entry name" value="Ricin B-like lectins"/>
    <property type="match status" value="1"/>
</dbReference>
<evidence type="ECO:0000256" key="10">
    <source>
        <dbReference type="ARBA" id="ARBA00022837"/>
    </source>
</evidence>
<dbReference type="Gene3D" id="2.80.10.50">
    <property type="match status" value="1"/>
</dbReference>
<evidence type="ECO:0000256" key="4">
    <source>
        <dbReference type="ARBA" id="ARBA00022583"/>
    </source>
</evidence>
<keyword evidence="9" id="KW-0967">Endosome</keyword>
<dbReference type="Pfam" id="PF00059">
    <property type="entry name" value="Lectin_C"/>
    <property type="match status" value="8"/>
</dbReference>
<feature type="domain" description="C-type lectin" evidence="20">
    <location>
        <begin position="947"/>
        <end position="1076"/>
    </location>
</feature>
<keyword evidence="12 18" id="KW-0472">Membrane</keyword>
<dbReference type="GO" id="GO:0005537">
    <property type="term" value="F:D-mannose binding"/>
    <property type="evidence" value="ECO:0007669"/>
    <property type="project" value="UniProtKB-ARBA"/>
</dbReference>
<dbReference type="PROSITE" id="PS00615">
    <property type="entry name" value="C_TYPE_LECTIN_1"/>
    <property type="match status" value="5"/>
</dbReference>
<gene>
    <name evidence="22" type="ORF">IRJ41_018511</name>
</gene>
<dbReference type="FunFam" id="2.80.10.50:FF:000032">
    <property type="entry name" value="macrophage mannose receptor 1"/>
    <property type="match status" value="1"/>
</dbReference>
<dbReference type="PROSITE" id="PS50231">
    <property type="entry name" value="RICIN_B_LECTIN"/>
    <property type="match status" value="1"/>
</dbReference>
<dbReference type="FunFam" id="3.10.100.10:FF:000031">
    <property type="entry name" value="macrophage mannose receptor 1"/>
    <property type="match status" value="1"/>
</dbReference>
<evidence type="ECO:0000256" key="9">
    <source>
        <dbReference type="ARBA" id="ARBA00022753"/>
    </source>
</evidence>
<feature type="chain" id="PRO_5040959000" description="Macrophage mannose receptor 1" evidence="19">
    <location>
        <begin position="30"/>
        <end position="1442"/>
    </location>
</feature>
<dbReference type="SMART" id="SM00458">
    <property type="entry name" value="RICIN"/>
    <property type="match status" value="1"/>
</dbReference>
<dbReference type="PROSITE" id="PS51092">
    <property type="entry name" value="FN2_2"/>
    <property type="match status" value="1"/>
</dbReference>
<dbReference type="Pfam" id="PF00040">
    <property type="entry name" value="fn2"/>
    <property type="match status" value="1"/>
</dbReference>
<comment type="caution">
    <text evidence="22">The sequence shown here is derived from an EMBL/GenBank/DDBJ whole genome shotgun (WGS) entry which is preliminary data.</text>
</comment>
<keyword evidence="23" id="KW-1185">Reference proteome</keyword>
<evidence type="ECO:0000256" key="7">
    <source>
        <dbReference type="ARBA" id="ARBA00022734"/>
    </source>
</evidence>
<evidence type="ECO:0000313" key="22">
    <source>
        <dbReference type="EMBL" id="KAI7814455.1"/>
    </source>
</evidence>
<evidence type="ECO:0000259" key="20">
    <source>
        <dbReference type="PROSITE" id="PS50041"/>
    </source>
</evidence>
<evidence type="ECO:0000256" key="16">
    <source>
        <dbReference type="ARBA" id="ARBA00071860"/>
    </source>
</evidence>
<dbReference type="InterPro" id="IPR035992">
    <property type="entry name" value="Ricin_B-like_lectins"/>
</dbReference>
<dbReference type="FunFam" id="3.10.100.10:FF:000023">
    <property type="entry name" value="Macrophage mannose receptor 1"/>
    <property type="match status" value="1"/>
</dbReference>
<dbReference type="Gene3D" id="2.10.10.10">
    <property type="entry name" value="Fibronectin, type II, collagen-binding"/>
    <property type="match status" value="1"/>
</dbReference>
<dbReference type="FunFam" id="3.10.100.10:FF:000014">
    <property type="entry name" value="Macrophage mannose receptor 1"/>
    <property type="match status" value="1"/>
</dbReference>
<feature type="transmembrane region" description="Helical" evidence="18">
    <location>
        <begin position="1375"/>
        <end position="1397"/>
    </location>
</feature>
<comment type="subcellular location">
    <subcellularLocation>
        <location evidence="1">Cell membrane</location>
        <topology evidence="1">Single-pass type I membrane protein</topology>
    </subcellularLocation>
    <subcellularLocation>
        <location evidence="2">Endosome membrane</location>
        <topology evidence="2">Single-pass type I membrane protein</topology>
    </subcellularLocation>
</comment>
<keyword evidence="11 18" id="KW-1133">Transmembrane helix</keyword>
<dbReference type="CDD" id="cd00062">
    <property type="entry name" value="FN2"/>
    <property type="match status" value="1"/>
</dbReference>
<dbReference type="SUPFAM" id="SSF56436">
    <property type="entry name" value="C-type lectin-like"/>
    <property type="match status" value="8"/>
</dbReference>
<evidence type="ECO:0000256" key="13">
    <source>
        <dbReference type="ARBA" id="ARBA00023157"/>
    </source>
</evidence>
<keyword evidence="14 22" id="KW-0675">Receptor</keyword>
<proteinExistence type="predicted"/>
<keyword evidence="4" id="KW-0254">Endocytosis</keyword>
<keyword evidence="15" id="KW-0325">Glycoprotein</keyword>
<dbReference type="PROSITE" id="PS00023">
    <property type="entry name" value="FN2_1"/>
    <property type="match status" value="1"/>
</dbReference>
<evidence type="ECO:0000256" key="17">
    <source>
        <dbReference type="PROSITE-ProRule" id="PRU00479"/>
    </source>
</evidence>
<dbReference type="FunFam" id="2.10.10.10:FF:000001">
    <property type="entry name" value="Fibronectin 1a isoform 1"/>
    <property type="match status" value="1"/>
</dbReference>
<dbReference type="FunFam" id="3.10.100.10:FF:000030">
    <property type="entry name" value="Mannose receptor C-type 1"/>
    <property type="match status" value="1"/>
</dbReference>
<evidence type="ECO:0000256" key="3">
    <source>
        <dbReference type="ARBA" id="ARBA00022475"/>
    </source>
</evidence>
<dbReference type="CDD" id="cd23407">
    <property type="entry name" value="beta-trefoil_Ricin_MRC1"/>
    <property type="match status" value="1"/>
</dbReference>
<keyword evidence="3" id="KW-1003">Cell membrane</keyword>
<dbReference type="PRINTS" id="PR00013">
    <property type="entry name" value="FNTYPEII"/>
</dbReference>
<dbReference type="InterPro" id="IPR018378">
    <property type="entry name" value="C-type_lectin_CS"/>
</dbReference>
<dbReference type="PROSITE" id="PS50041">
    <property type="entry name" value="C_TYPE_LECTIN_2"/>
    <property type="match status" value="8"/>
</dbReference>
<dbReference type="GO" id="GO:0006897">
    <property type="term" value="P:endocytosis"/>
    <property type="evidence" value="ECO:0007669"/>
    <property type="project" value="UniProtKB-KW"/>
</dbReference>
<evidence type="ECO:0000256" key="18">
    <source>
        <dbReference type="SAM" id="Phobius"/>
    </source>
</evidence>
<dbReference type="InterPro" id="IPR001304">
    <property type="entry name" value="C-type_lectin-like"/>
</dbReference>
<dbReference type="GO" id="GO:0005886">
    <property type="term" value="C:plasma membrane"/>
    <property type="evidence" value="ECO:0007669"/>
    <property type="project" value="UniProtKB-SubCell"/>
</dbReference>
<evidence type="ECO:0000313" key="23">
    <source>
        <dbReference type="Proteomes" id="UP001059041"/>
    </source>
</evidence>
<dbReference type="SMART" id="SM00034">
    <property type="entry name" value="CLECT"/>
    <property type="match status" value="8"/>
</dbReference>
<dbReference type="Proteomes" id="UP001059041">
    <property type="component" value="Linkage Group LG1"/>
</dbReference>
<feature type="domain" description="Fibronectin type-II" evidence="21">
    <location>
        <begin position="174"/>
        <end position="222"/>
    </location>
</feature>
<evidence type="ECO:0000256" key="19">
    <source>
        <dbReference type="SAM" id="SignalP"/>
    </source>
</evidence>
<dbReference type="Pfam" id="PF24562">
    <property type="entry name" value="CysR_MRC2_N"/>
    <property type="match status" value="1"/>
</dbReference>
<evidence type="ECO:0000256" key="5">
    <source>
        <dbReference type="ARBA" id="ARBA00022692"/>
    </source>
</evidence>
<dbReference type="InterPro" id="IPR000562">
    <property type="entry name" value="FN_type2_dom"/>
</dbReference>
<evidence type="ECO:0000256" key="15">
    <source>
        <dbReference type="ARBA" id="ARBA00023180"/>
    </source>
</evidence>
<dbReference type="Gene3D" id="3.10.100.10">
    <property type="entry name" value="Mannose-Binding Protein A, subunit A"/>
    <property type="match status" value="8"/>
</dbReference>
<keyword evidence="13 17" id="KW-1015">Disulfide bond</keyword>
<feature type="domain" description="C-type lectin" evidence="20">
    <location>
        <begin position="517"/>
        <end position="632"/>
    </location>
</feature>
<evidence type="ECO:0000256" key="8">
    <source>
        <dbReference type="ARBA" id="ARBA00022737"/>
    </source>
</evidence>
<feature type="domain" description="C-type lectin" evidence="20">
    <location>
        <begin position="375"/>
        <end position="492"/>
    </location>
</feature>
<dbReference type="InterPro" id="IPR000772">
    <property type="entry name" value="Ricin_B_lectin"/>
</dbReference>
<feature type="domain" description="C-type lectin" evidence="20">
    <location>
        <begin position="233"/>
        <end position="349"/>
    </location>
</feature>
<feature type="domain" description="C-type lectin" evidence="20">
    <location>
        <begin position="1234"/>
        <end position="1349"/>
    </location>
</feature>
<dbReference type="PANTHER" id="PTHR22803">
    <property type="entry name" value="MANNOSE, PHOSPHOLIPASE, LECTIN RECEPTOR RELATED"/>
    <property type="match status" value="1"/>
</dbReference>
<feature type="domain" description="C-type lectin" evidence="20">
    <location>
        <begin position="805"/>
        <end position="920"/>
    </location>
</feature>
<dbReference type="GO" id="GO:0010008">
    <property type="term" value="C:endosome membrane"/>
    <property type="evidence" value="ECO:0007669"/>
    <property type="project" value="UniProtKB-SubCell"/>
</dbReference>